<dbReference type="CDD" id="cd11029">
    <property type="entry name" value="CYP107-like"/>
    <property type="match status" value="1"/>
</dbReference>
<keyword evidence="2" id="KW-0503">Monooxygenase</keyword>
<dbReference type="RefSeq" id="WP_252428152.1">
    <property type="nucleotide sequence ID" value="NZ_JAMWMR010000034.1"/>
</dbReference>
<dbReference type="PANTHER" id="PTHR46696">
    <property type="entry name" value="P450, PUTATIVE (EUROFUNG)-RELATED"/>
    <property type="match status" value="1"/>
</dbReference>
<evidence type="ECO:0000256" key="1">
    <source>
        <dbReference type="ARBA" id="ARBA00010617"/>
    </source>
</evidence>
<gene>
    <name evidence="3" type="ORF">NGF19_26870</name>
</gene>
<name>A0ABT0ZLD4_9ACTN</name>
<comment type="similarity">
    <text evidence="1 2">Belongs to the cytochrome P450 family.</text>
</comment>
<comment type="caution">
    <text evidence="3">The sequence shown here is derived from an EMBL/GenBank/DDBJ whole genome shotgun (WGS) entry which is preliminary data.</text>
</comment>
<dbReference type="Pfam" id="PF00067">
    <property type="entry name" value="p450"/>
    <property type="match status" value="1"/>
</dbReference>
<dbReference type="Gene3D" id="1.10.630.10">
    <property type="entry name" value="Cytochrome P450"/>
    <property type="match status" value="1"/>
</dbReference>
<proteinExistence type="inferred from homology"/>
<dbReference type="InterPro" id="IPR036396">
    <property type="entry name" value="Cyt_P450_sf"/>
</dbReference>
<evidence type="ECO:0000313" key="3">
    <source>
        <dbReference type="EMBL" id="MCN9244365.1"/>
    </source>
</evidence>
<dbReference type="Proteomes" id="UP001523219">
    <property type="component" value="Unassembled WGS sequence"/>
</dbReference>
<accession>A0ABT0ZLD4</accession>
<dbReference type="PROSITE" id="PS00086">
    <property type="entry name" value="CYTOCHROME_P450"/>
    <property type="match status" value="1"/>
</dbReference>
<dbReference type="InterPro" id="IPR002397">
    <property type="entry name" value="Cyt_P450_B"/>
</dbReference>
<dbReference type="InterPro" id="IPR017972">
    <property type="entry name" value="Cyt_P450_CS"/>
</dbReference>
<dbReference type="EMBL" id="JAMWMR010000034">
    <property type="protein sequence ID" value="MCN9244365.1"/>
    <property type="molecule type" value="Genomic_DNA"/>
</dbReference>
<dbReference type="PRINTS" id="PR00359">
    <property type="entry name" value="BP450"/>
</dbReference>
<keyword evidence="2" id="KW-0408">Iron</keyword>
<reference evidence="3 4" key="1">
    <citation type="submission" date="2022-05" db="EMBL/GenBank/DDBJ databases">
        <title>Streptomyces sp. nov. RY43-2 isolated from soil of a peat swamp forest.</title>
        <authorList>
            <person name="Kanchanasin P."/>
            <person name="Tanasupawat S."/>
            <person name="Phongsopitanun W."/>
        </authorList>
    </citation>
    <scope>NUCLEOTIDE SEQUENCE [LARGE SCALE GENOMIC DNA]</scope>
    <source>
        <strain evidence="3 4">RY43-2</strain>
    </source>
</reference>
<dbReference type="PANTHER" id="PTHR46696:SF1">
    <property type="entry name" value="CYTOCHROME P450 YJIB-RELATED"/>
    <property type="match status" value="1"/>
</dbReference>
<keyword evidence="2" id="KW-0479">Metal-binding</keyword>
<protein>
    <submittedName>
        <fullName evidence="3">Cytochrome P450</fullName>
    </submittedName>
</protein>
<evidence type="ECO:0000313" key="4">
    <source>
        <dbReference type="Proteomes" id="UP001523219"/>
    </source>
</evidence>
<evidence type="ECO:0000256" key="2">
    <source>
        <dbReference type="RuleBase" id="RU000461"/>
    </source>
</evidence>
<sequence>MPAPVLDLAALGDRFTLDPYPTYARMRSQGPVHKVHTPDGEDVWLVVGHEQARAVLTDPRFSKDWVNSSTMLNDAEAEVAGNMLESDPPRHTRLRKLVAREFTARRIERMRPRIQQIVDDLLDAMSLSPDGRADLIEALAWPLPITVICELLGVPEQDRSAFRGWTDTLVFPEGADDRDRALTGMTEYLTGLIADKRRQPDDDLLSALVRTSEEDGSKLSSEELVGMAFILLIAGHETTVNLIGNGVHALLTHPDQLGALRSDMTLLEGAVEEMLRYEGPVETATYRFPTEPVDLGGTVVPAGDSVLVVLADADRCPARFPEPSRFDVRRDARGHLAFGYGLHHCAGAPLARLEAQIAVGSLLERFPDLGLGADPDALVWYPNMMIRGLKALPVQWSTARAAAQEPAV</sequence>
<keyword evidence="4" id="KW-1185">Reference proteome</keyword>
<dbReference type="InterPro" id="IPR001128">
    <property type="entry name" value="Cyt_P450"/>
</dbReference>
<organism evidence="3 4">
    <name type="scientific">Streptomyces macrolidinus</name>
    <dbReference type="NCBI Taxonomy" id="2952607"/>
    <lineage>
        <taxon>Bacteria</taxon>
        <taxon>Bacillati</taxon>
        <taxon>Actinomycetota</taxon>
        <taxon>Actinomycetes</taxon>
        <taxon>Kitasatosporales</taxon>
        <taxon>Streptomycetaceae</taxon>
        <taxon>Streptomyces</taxon>
    </lineage>
</organism>
<dbReference type="SUPFAM" id="SSF48264">
    <property type="entry name" value="Cytochrome P450"/>
    <property type="match status" value="1"/>
</dbReference>
<keyword evidence="2" id="KW-0349">Heme</keyword>
<keyword evidence="2" id="KW-0560">Oxidoreductase</keyword>